<accession>A0ABR1BEM8</accession>
<reference evidence="2 3" key="1">
    <citation type="submission" date="2023-09" db="EMBL/GenBank/DDBJ databases">
        <title>Genomes of two closely related lineages of the louse Polyplax serrata with different host specificities.</title>
        <authorList>
            <person name="Martinu J."/>
            <person name="Tarabai H."/>
            <person name="Stefka J."/>
            <person name="Hypsa V."/>
        </authorList>
    </citation>
    <scope>NUCLEOTIDE SEQUENCE [LARGE SCALE GENOMIC DNA]</scope>
    <source>
        <strain evidence="2">98ZLc_SE</strain>
    </source>
</reference>
<evidence type="ECO:0000313" key="2">
    <source>
        <dbReference type="EMBL" id="KAK6640532.1"/>
    </source>
</evidence>
<dbReference type="InterPro" id="IPR006571">
    <property type="entry name" value="TLDc_dom"/>
</dbReference>
<evidence type="ECO:0000259" key="1">
    <source>
        <dbReference type="PROSITE" id="PS51886"/>
    </source>
</evidence>
<dbReference type="Proteomes" id="UP001359485">
    <property type="component" value="Unassembled WGS sequence"/>
</dbReference>
<dbReference type="EMBL" id="JAWJWF010000001">
    <property type="protein sequence ID" value="KAK6640532.1"/>
    <property type="molecule type" value="Genomic_DNA"/>
</dbReference>
<keyword evidence="3" id="KW-1185">Reference proteome</keyword>
<sequence>MNFGKVVETAKKILMQKSVEEDSVQGITCRAFTSTLFPRYPDLSLRLFGYFHYSSGSNTVDKISQSAFRSQVDKLLSVISDESLVEVYVKMFAACNPEISRDNFRDLIMTAYKLAMDHYPEGAQTCIKIYRTIQSVIDAVFHRKESISVLFAAHWLGVHCPKLVAGVHKYVVHVLTTAYRTAGQQTVSQTEQVEHDKGLELTTPVLEKSFSYVSSSSGDSTSVSLPLSQVWLLATSLPALYTKPQQLSPCSASNGMTSQGSHHLLVKMVIFTVAIGSVFPSHWVPLYNSNTQGLGANRFLTHVLNYRGATLVFLRGENGVEFMLGSSSEWKESHLYRGEGDCIIMQLLPEYYVIERGPKILYLNTSIRGYPKGIRAGSDPRKPSIVVDEDFSKVTYKEIPYQLVNVEVWGCGKPEQREAQLEIKKWEVKEAEKQRVVKINAAEWVDHPDRYLLELAGRPVYNNTAS</sequence>
<dbReference type="SMART" id="SM00584">
    <property type="entry name" value="TLDc"/>
    <property type="match status" value="1"/>
</dbReference>
<feature type="domain" description="TLDc" evidence="1">
    <location>
        <begin position="255"/>
        <end position="412"/>
    </location>
</feature>
<proteinExistence type="predicted"/>
<gene>
    <name evidence="2" type="ORF">RUM44_012228</name>
</gene>
<evidence type="ECO:0000313" key="3">
    <source>
        <dbReference type="Proteomes" id="UP001359485"/>
    </source>
</evidence>
<protein>
    <recommendedName>
        <fullName evidence="1">TLDc domain-containing protein</fullName>
    </recommendedName>
</protein>
<organism evidence="2 3">
    <name type="scientific">Polyplax serrata</name>
    <name type="common">Common mouse louse</name>
    <dbReference type="NCBI Taxonomy" id="468196"/>
    <lineage>
        <taxon>Eukaryota</taxon>
        <taxon>Metazoa</taxon>
        <taxon>Ecdysozoa</taxon>
        <taxon>Arthropoda</taxon>
        <taxon>Hexapoda</taxon>
        <taxon>Insecta</taxon>
        <taxon>Pterygota</taxon>
        <taxon>Neoptera</taxon>
        <taxon>Paraneoptera</taxon>
        <taxon>Psocodea</taxon>
        <taxon>Troctomorpha</taxon>
        <taxon>Phthiraptera</taxon>
        <taxon>Anoplura</taxon>
        <taxon>Polyplacidae</taxon>
        <taxon>Polyplax</taxon>
    </lineage>
</organism>
<dbReference type="PROSITE" id="PS51886">
    <property type="entry name" value="TLDC"/>
    <property type="match status" value="1"/>
</dbReference>
<name>A0ABR1BEM8_POLSC</name>
<comment type="caution">
    <text evidence="2">The sequence shown here is derived from an EMBL/GenBank/DDBJ whole genome shotgun (WGS) entry which is preliminary data.</text>
</comment>
<dbReference type="Pfam" id="PF07534">
    <property type="entry name" value="TLD"/>
    <property type="match status" value="1"/>
</dbReference>